<reference evidence="2" key="1">
    <citation type="submission" date="2021-03" db="EMBL/GenBank/DDBJ databases">
        <authorList>
            <person name="Lu T."/>
            <person name="Wang Q."/>
            <person name="Han X."/>
        </authorList>
    </citation>
    <scope>NUCLEOTIDE SEQUENCE</scope>
    <source>
        <strain evidence="2">WQ 2009</strain>
    </source>
</reference>
<dbReference type="EMBL" id="JAGKSB010000001">
    <property type="protein sequence ID" value="MBP3942109.1"/>
    <property type="molecule type" value="Genomic_DNA"/>
</dbReference>
<sequence>MNSFKIASLHRGKYMACLLILVSITALLASKIPVSEIIRILIVLFSMPLILFIGVKVALNESVWHFTEETLTIEYAATTQVFTRSEITYIRNLRRSGGNLIMIFSAQQPTYRCWRNKLFQSEDDLSEMQAFLRNQDIEYYDM</sequence>
<name>A0A8T4H5J7_9SPHI</name>
<evidence type="ECO:0000256" key="1">
    <source>
        <dbReference type="SAM" id="Phobius"/>
    </source>
</evidence>
<keyword evidence="3" id="KW-1185">Reference proteome</keyword>
<comment type="caution">
    <text evidence="2">The sequence shown here is derived from an EMBL/GenBank/DDBJ whole genome shotgun (WGS) entry which is preliminary data.</text>
</comment>
<proteinExistence type="predicted"/>
<protein>
    <submittedName>
        <fullName evidence="2">Uncharacterized protein</fullName>
    </submittedName>
</protein>
<feature type="transmembrane region" description="Helical" evidence="1">
    <location>
        <begin position="39"/>
        <end position="59"/>
    </location>
</feature>
<organism evidence="2 3">
    <name type="scientific">Rhinopithecimicrobium faecis</name>
    <dbReference type="NCBI Taxonomy" id="2820698"/>
    <lineage>
        <taxon>Bacteria</taxon>
        <taxon>Pseudomonadati</taxon>
        <taxon>Bacteroidota</taxon>
        <taxon>Sphingobacteriia</taxon>
        <taxon>Sphingobacteriales</taxon>
        <taxon>Sphingobacteriaceae</taxon>
        <taxon>Rhinopithecimicrobium</taxon>
    </lineage>
</organism>
<evidence type="ECO:0000313" key="3">
    <source>
        <dbReference type="Proteomes" id="UP000679691"/>
    </source>
</evidence>
<accession>A0A8T4H5J7</accession>
<keyword evidence="1" id="KW-1133">Transmembrane helix</keyword>
<gene>
    <name evidence="2" type="ORF">J5U18_00770</name>
</gene>
<keyword evidence="1" id="KW-0472">Membrane</keyword>
<dbReference type="RefSeq" id="WP_353545590.1">
    <property type="nucleotide sequence ID" value="NZ_JAGKSB010000001.1"/>
</dbReference>
<keyword evidence="1" id="KW-0812">Transmembrane</keyword>
<dbReference type="Proteomes" id="UP000679691">
    <property type="component" value="Unassembled WGS sequence"/>
</dbReference>
<evidence type="ECO:0000313" key="2">
    <source>
        <dbReference type="EMBL" id="MBP3942109.1"/>
    </source>
</evidence>
<dbReference type="AlphaFoldDB" id="A0A8T4H5J7"/>